<evidence type="ECO:0000313" key="4">
    <source>
        <dbReference type="Proteomes" id="UP000645390"/>
    </source>
</evidence>
<dbReference type="RefSeq" id="WP_167459504.1">
    <property type="nucleotide sequence ID" value="NZ_BMDJ01000018.1"/>
</dbReference>
<protein>
    <recommendedName>
        <fullName evidence="2">HTH cro/C1-type domain-containing protein</fullName>
    </recommendedName>
</protein>
<gene>
    <name evidence="3" type="ORF">GCM10008119_37680</name>
</gene>
<keyword evidence="4" id="KW-1185">Reference proteome</keyword>
<dbReference type="PROSITE" id="PS50943">
    <property type="entry name" value="HTH_CROC1"/>
    <property type="match status" value="1"/>
</dbReference>
<feature type="transmembrane region" description="Helical" evidence="1">
    <location>
        <begin position="60"/>
        <end position="80"/>
    </location>
</feature>
<dbReference type="SUPFAM" id="SSF47413">
    <property type="entry name" value="lambda repressor-like DNA-binding domains"/>
    <property type="match status" value="1"/>
</dbReference>
<dbReference type="InterPro" id="IPR013430">
    <property type="entry name" value="Toxin_antidote_HigA"/>
</dbReference>
<evidence type="ECO:0000256" key="1">
    <source>
        <dbReference type="SAM" id="Phobius"/>
    </source>
</evidence>
<reference evidence="4" key="1">
    <citation type="journal article" date="2019" name="Int. J. Syst. Evol. Microbiol.">
        <title>The Global Catalogue of Microorganisms (GCM) 10K type strain sequencing project: providing services to taxonomists for standard genome sequencing and annotation.</title>
        <authorList>
            <consortium name="The Broad Institute Genomics Platform"/>
            <consortium name="The Broad Institute Genome Sequencing Center for Infectious Disease"/>
            <person name="Wu L."/>
            <person name="Ma J."/>
        </authorList>
    </citation>
    <scope>NUCLEOTIDE SEQUENCE [LARGE SCALE GENOMIC DNA]</scope>
    <source>
        <strain evidence="4">CCM 8939</strain>
    </source>
</reference>
<dbReference type="Pfam" id="PF01381">
    <property type="entry name" value="HTH_3"/>
    <property type="match status" value="1"/>
</dbReference>
<feature type="domain" description="HTH cro/C1-type" evidence="2">
    <location>
        <begin position="7"/>
        <end position="46"/>
    </location>
</feature>
<keyword evidence="1" id="KW-0812">Transmembrane</keyword>
<dbReference type="Gene3D" id="1.10.260.40">
    <property type="entry name" value="lambda repressor-like DNA-binding domains"/>
    <property type="match status" value="1"/>
</dbReference>
<evidence type="ECO:0000259" key="2">
    <source>
        <dbReference type="PROSITE" id="PS50943"/>
    </source>
</evidence>
<proteinExistence type="predicted"/>
<dbReference type="InterPro" id="IPR010982">
    <property type="entry name" value="Lambda_DNA-bd_dom_sf"/>
</dbReference>
<dbReference type="CDD" id="cd00093">
    <property type="entry name" value="HTH_XRE"/>
    <property type="match status" value="1"/>
</dbReference>
<comment type="caution">
    <text evidence="3">The sequence shown here is derived from an EMBL/GenBank/DDBJ whole genome shotgun (WGS) entry which is preliminary data.</text>
</comment>
<name>A0ABQ2BPD5_9SPHI</name>
<keyword evidence="1" id="KW-0472">Membrane</keyword>
<dbReference type="NCBIfam" id="TIGR02607">
    <property type="entry name" value="antidote_HigA"/>
    <property type="match status" value="1"/>
</dbReference>
<sequence length="86" mass="9572">MDLTRASELLGVSRSALSNILNGRRDITPDLALTIESVFGGTTSLWLPLQSSYDTRNYRVINVLSSLACLSVYWCSILVLSMEFQK</sequence>
<dbReference type="InterPro" id="IPR001387">
    <property type="entry name" value="Cro/C1-type_HTH"/>
</dbReference>
<dbReference type="EMBL" id="BMDJ01000018">
    <property type="protein sequence ID" value="GGI29450.1"/>
    <property type="molecule type" value="Genomic_DNA"/>
</dbReference>
<dbReference type="Proteomes" id="UP000645390">
    <property type="component" value="Unassembled WGS sequence"/>
</dbReference>
<keyword evidence="1" id="KW-1133">Transmembrane helix</keyword>
<organism evidence="3 4">
    <name type="scientific">Pedobacter mendelii</name>
    <dbReference type="NCBI Taxonomy" id="1908240"/>
    <lineage>
        <taxon>Bacteria</taxon>
        <taxon>Pseudomonadati</taxon>
        <taxon>Bacteroidota</taxon>
        <taxon>Sphingobacteriia</taxon>
        <taxon>Sphingobacteriales</taxon>
        <taxon>Sphingobacteriaceae</taxon>
        <taxon>Pedobacter</taxon>
    </lineage>
</organism>
<accession>A0ABQ2BPD5</accession>
<evidence type="ECO:0000313" key="3">
    <source>
        <dbReference type="EMBL" id="GGI29450.1"/>
    </source>
</evidence>